<protein>
    <submittedName>
        <fullName evidence="2">Ubiquinone/menaquinone biosynthesis C-methylase UbiE</fullName>
    </submittedName>
</protein>
<proteinExistence type="predicted"/>
<keyword evidence="2" id="KW-0830">Ubiquinone</keyword>
<evidence type="ECO:0000259" key="1">
    <source>
        <dbReference type="Pfam" id="PF08241"/>
    </source>
</evidence>
<keyword evidence="2" id="KW-0808">Transferase</keyword>
<dbReference type="Gene3D" id="3.40.50.150">
    <property type="entry name" value="Vaccinia Virus protein VP39"/>
    <property type="match status" value="1"/>
</dbReference>
<dbReference type="InterPro" id="IPR029063">
    <property type="entry name" value="SAM-dependent_MTases_sf"/>
</dbReference>
<sequence>MKDSYGFIAPYYNRLAKLVFGNQLALAKQSFISDLRKKKVLIIGGGDGKDYQIYQEGLQGDYWELSQAMLELAKKNLPKSSLNFQWGYFRQVEDQTYDEIWLHFVLDTMLDSEIVELLDQLKKSLVPSGSIFLVDFFQPTTLKSKVLQFLMISFFRIAAQHKRKNTPDYEELFKRCLWEKEEEHIFLKCWIKAQLWKKSDG</sequence>
<name>A0A1N6HSJ1_9BACT</name>
<dbReference type="EMBL" id="FSRC01000004">
    <property type="protein sequence ID" value="SIO22629.1"/>
    <property type="molecule type" value="Genomic_DNA"/>
</dbReference>
<dbReference type="GO" id="GO:0008757">
    <property type="term" value="F:S-adenosylmethionine-dependent methyltransferase activity"/>
    <property type="evidence" value="ECO:0007669"/>
    <property type="project" value="InterPro"/>
</dbReference>
<gene>
    <name evidence="2" type="ORF">SAMN05444394_3945</name>
</gene>
<dbReference type="GO" id="GO:0032259">
    <property type="term" value="P:methylation"/>
    <property type="evidence" value="ECO:0007669"/>
    <property type="project" value="UniProtKB-KW"/>
</dbReference>
<dbReference type="InterPro" id="IPR013216">
    <property type="entry name" value="Methyltransf_11"/>
</dbReference>
<evidence type="ECO:0000313" key="2">
    <source>
        <dbReference type="EMBL" id="SIO22629.1"/>
    </source>
</evidence>
<dbReference type="STRING" id="226505.SAMN05444394_3945"/>
<evidence type="ECO:0000313" key="3">
    <source>
        <dbReference type="Proteomes" id="UP000185221"/>
    </source>
</evidence>
<dbReference type="AlphaFoldDB" id="A0A1N6HSJ1"/>
<accession>A0A1N6HSJ1</accession>
<keyword evidence="2" id="KW-0489">Methyltransferase</keyword>
<organism evidence="2 3">
    <name type="scientific">Algoriphagus halophilus</name>
    <dbReference type="NCBI Taxonomy" id="226505"/>
    <lineage>
        <taxon>Bacteria</taxon>
        <taxon>Pseudomonadati</taxon>
        <taxon>Bacteroidota</taxon>
        <taxon>Cytophagia</taxon>
        <taxon>Cytophagales</taxon>
        <taxon>Cyclobacteriaceae</taxon>
        <taxon>Algoriphagus</taxon>
    </lineage>
</organism>
<dbReference type="Proteomes" id="UP000185221">
    <property type="component" value="Unassembled WGS sequence"/>
</dbReference>
<keyword evidence="3" id="KW-1185">Reference proteome</keyword>
<dbReference type="OrthoDB" id="836632at2"/>
<dbReference type="RefSeq" id="WP_074226727.1">
    <property type="nucleotide sequence ID" value="NZ_FSRC01000004.1"/>
</dbReference>
<dbReference type="SUPFAM" id="SSF53335">
    <property type="entry name" value="S-adenosyl-L-methionine-dependent methyltransferases"/>
    <property type="match status" value="1"/>
</dbReference>
<dbReference type="Pfam" id="PF08241">
    <property type="entry name" value="Methyltransf_11"/>
    <property type="match status" value="1"/>
</dbReference>
<reference evidence="3" key="1">
    <citation type="submission" date="2016-11" db="EMBL/GenBank/DDBJ databases">
        <authorList>
            <person name="Varghese N."/>
            <person name="Submissions S."/>
        </authorList>
    </citation>
    <scope>NUCLEOTIDE SEQUENCE [LARGE SCALE GENOMIC DNA]</scope>
    <source>
        <strain evidence="3">DSM 15292</strain>
    </source>
</reference>
<feature type="domain" description="Methyltransferase type 11" evidence="1">
    <location>
        <begin position="43"/>
        <end position="132"/>
    </location>
</feature>